<keyword evidence="3" id="KW-1185">Reference proteome</keyword>
<evidence type="ECO:0000313" key="2">
    <source>
        <dbReference type="EMBL" id="KAA1102037.1"/>
    </source>
</evidence>
<reference evidence="2 3" key="1">
    <citation type="submission" date="2019-05" db="EMBL/GenBank/DDBJ databases">
        <title>Emergence of the Ug99 lineage of the wheat stem rust pathogen through somatic hybridization.</title>
        <authorList>
            <person name="Li F."/>
            <person name="Upadhyaya N.M."/>
            <person name="Sperschneider J."/>
            <person name="Matny O."/>
            <person name="Nguyen-Phuc H."/>
            <person name="Mago R."/>
            <person name="Raley C."/>
            <person name="Miller M.E."/>
            <person name="Silverstein K.A.T."/>
            <person name="Henningsen E."/>
            <person name="Hirsch C.D."/>
            <person name="Visser B."/>
            <person name="Pretorius Z.A."/>
            <person name="Steffenson B.J."/>
            <person name="Schwessinger B."/>
            <person name="Dodds P.N."/>
            <person name="Figueroa M."/>
        </authorList>
    </citation>
    <scope>NUCLEOTIDE SEQUENCE [LARGE SCALE GENOMIC DNA]</scope>
    <source>
        <strain evidence="2">21-0</strain>
    </source>
</reference>
<feature type="signal peptide" evidence="1">
    <location>
        <begin position="1"/>
        <end position="20"/>
    </location>
</feature>
<dbReference type="OrthoDB" id="10277267at2759"/>
<organism evidence="2 3">
    <name type="scientific">Puccinia graminis f. sp. tritici</name>
    <dbReference type="NCBI Taxonomy" id="56615"/>
    <lineage>
        <taxon>Eukaryota</taxon>
        <taxon>Fungi</taxon>
        <taxon>Dikarya</taxon>
        <taxon>Basidiomycota</taxon>
        <taxon>Pucciniomycotina</taxon>
        <taxon>Pucciniomycetes</taxon>
        <taxon>Pucciniales</taxon>
        <taxon>Pucciniaceae</taxon>
        <taxon>Puccinia</taxon>
    </lineage>
</organism>
<dbReference type="AlphaFoldDB" id="A0A5B0PKB0"/>
<gene>
    <name evidence="2" type="ORF">PGT21_035403</name>
</gene>
<feature type="chain" id="PRO_5022692672" evidence="1">
    <location>
        <begin position="21"/>
        <end position="66"/>
    </location>
</feature>
<comment type="caution">
    <text evidence="2">The sequence shown here is derived from an EMBL/GenBank/DDBJ whole genome shotgun (WGS) entry which is preliminary data.</text>
</comment>
<accession>A0A5B0PKB0</accession>
<name>A0A5B0PKB0_PUCGR</name>
<protein>
    <submittedName>
        <fullName evidence="2">Uncharacterized protein</fullName>
    </submittedName>
</protein>
<dbReference type="EMBL" id="VSWC01000053">
    <property type="protein sequence ID" value="KAA1102037.1"/>
    <property type="molecule type" value="Genomic_DNA"/>
</dbReference>
<sequence>MLFSKPVIIVSIIACGFAMATELTKEQKTKCTFTCNINDSEMHDGGCGKAIERDAKGKPIKWQCQS</sequence>
<dbReference type="Proteomes" id="UP000324748">
    <property type="component" value="Unassembled WGS sequence"/>
</dbReference>
<keyword evidence="1" id="KW-0732">Signal</keyword>
<evidence type="ECO:0000256" key="1">
    <source>
        <dbReference type="SAM" id="SignalP"/>
    </source>
</evidence>
<evidence type="ECO:0000313" key="3">
    <source>
        <dbReference type="Proteomes" id="UP000324748"/>
    </source>
</evidence>
<proteinExistence type="predicted"/>